<accession>A0AAV6YKR3</accession>
<feature type="region of interest" description="Disordered" evidence="1">
    <location>
        <begin position="1"/>
        <end position="42"/>
    </location>
</feature>
<dbReference type="Proteomes" id="UP000824782">
    <property type="component" value="Unassembled WGS sequence"/>
</dbReference>
<name>A0AAV6YKR3_ENGPU</name>
<gene>
    <name evidence="2" type="ORF">GDO81_024352</name>
</gene>
<evidence type="ECO:0000313" key="3">
    <source>
        <dbReference type="Proteomes" id="UP000824782"/>
    </source>
</evidence>
<organism evidence="2 3">
    <name type="scientific">Engystomops pustulosus</name>
    <name type="common">Tungara frog</name>
    <name type="synonym">Physalaemus pustulosus</name>
    <dbReference type="NCBI Taxonomy" id="76066"/>
    <lineage>
        <taxon>Eukaryota</taxon>
        <taxon>Metazoa</taxon>
        <taxon>Chordata</taxon>
        <taxon>Craniata</taxon>
        <taxon>Vertebrata</taxon>
        <taxon>Euteleostomi</taxon>
        <taxon>Amphibia</taxon>
        <taxon>Batrachia</taxon>
        <taxon>Anura</taxon>
        <taxon>Neobatrachia</taxon>
        <taxon>Hyloidea</taxon>
        <taxon>Leptodactylidae</taxon>
        <taxon>Leiuperinae</taxon>
        <taxon>Engystomops</taxon>
    </lineage>
</organism>
<proteinExistence type="predicted"/>
<protein>
    <submittedName>
        <fullName evidence="2">Uncharacterized protein</fullName>
    </submittedName>
</protein>
<sequence length="84" mass="9120">MGPPQITKTRGPMGSQLPQSDPSLLRESNGADSRNDCPAPSISKELTDIADCGARQLPSASLRCPLRLLGPHWTPHFRDLWGSQ</sequence>
<reference evidence="2" key="1">
    <citation type="thesis" date="2020" institute="ProQuest LLC" country="789 East Eisenhower Parkway, Ann Arbor, MI, USA">
        <title>Comparative Genomics and Chromosome Evolution.</title>
        <authorList>
            <person name="Mudd A.B."/>
        </authorList>
    </citation>
    <scope>NUCLEOTIDE SEQUENCE</scope>
    <source>
        <strain evidence="2">237g6f4</strain>
        <tissue evidence="2">Blood</tissue>
    </source>
</reference>
<keyword evidence="3" id="KW-1185">Reference proteome</keyword>
<evidence type="ECO:0000313" key="2">
    <source>
        <dbReference type="EMBL" id="KAG8537541.1"/>
    </source>
</evidence>
<evidence type="ECO:0000256" key="1">
    <source>
        <dbReference type="SAM" id="MobiDB-lite"/>
    </source>
</evidence>
<dbReference type="EMBL" id="WNYA01029231">
    <property type="protein sequence ID" value="KAG8537541.1"/>
    <property type="molecule type" value="Genomic_DNA"/>
</dbReference>
<comment type="caution">
    <text evidence="2">The sequence shown here is derived from an EMBL/GenBank/DDBJ whole genome shotgun (WGS) entry which is preliminary data.</text>
</comment>
<dbReference type="AlphaFoldDB" id="A0AAV6YKR3"/>